<dbReference type="EMBL" id="CP060723">
    <property type="protein sequence ID" value="QNN41324.1"/>
    <property type="molecule type" value="Genomic_DNA"/>
</dbReference>
<organism evidence="2 3">
    <name type="scientific">Pedobacter roseus</name>
    <dbReference type="NCBI Taxonomy" id="336820"/>
    <lineage>
        <taxon>Bacteria</taxon>
        <taxon>Pseudomonadati</taxon>
        <taxon>Bacteroidota</taxon>
        <taxon>Sphingobacteriia</taxon>
        <taxon>Sphingobacteriales</taxon>
        <taxon>Sphingobacteriaceae</taxon>
        <taxon>Pedobacter</taxon>
    </lineage>
</organism>
<dbReference type="KEGG" id="proe:H9L23_19720"/>
<keyword evidence="1" id="KW-0732">Signal</keyword>
<sequence>MKKTLIILSLFLFFKTSKAQDSSVEKSVFGAQVGFLGVWVHNESRLSNQIALRAELGFDSGIWGGSFYDKTGYVFTPVITAEPRWYYNLNKRKSKSKRIDGNSGNFLSLKTSYHPDWFVISNYKNISIVSDLSIVPTWGMRRNIGKHINYETGIGLGYRRIFAKSAGYLKDENDLALNLHLRIGYRF</sequence>
<evidence type="ECO:0000313" key="3">
    <source>
        <dbReference type="Proteomes" id="UP000515806"/>
    </source>
</evidence>
<evidence type="ECO:0000313" key="2">
    <source>
        <dbReference type="EMBL" id="QNN41324.1"/>
    </source>
</evidence>
<accession>A0A7G9QD99</accession>
<feature type="signal peptide" evidence="1">
    <location>
        <begin position="1"/>
        <end position="19"/>
    </location>
</feature>
<evidence type="ECO:0008006" key="4">
    <source>
        <dbReference type="Google" id="ProtNLM"/>
    </source>
</evidence>
<feature type="chain" id="PRO_5028822053" description="DUF3575 domain-containing protein" evidence="1">
    <location>
        <begin position="20"/>
        <end position="187"/>
    </location>
</feature>
<protein>
    <recommendedName>
        <fullName evidence="4">DUF3575 domain-containing protein</fullName>
    </recommendedName>
</protein>
<gene>
    <name evidence="2" type="ORF">H9L23_19720</name>
</gene>
<evidence type="ECO:0000256" key="1">
    <source>
        <dbReference type="SAM" id="SignalP"/>
    </source>
</evidence>
<reference evidence="2 3" key="1">
    <citation type="submission" date="2020-08" db="EMBL/GenBank/DDBJ databases">
        <title>Genome sequence of Pedobacter roseus KACC 11594T.</title>
        <authorList>
            <person name="Hyun D.-W."/>
            <person name="Bae J.-W."/>
        </authorList>
    </citation>
    <scope>NUCLEOTIDE SEQUENCE [LARGE SCALE GENOMIC DNA]</scope>
    <source>
        <strain evidence="2 3">KACC 11594</strain>
    </source>
</reference>
<name>A0A7G9QD99_9SPHI</name>
<dbReference type="Proteomes" id="UP000515806">
    <property type="component" value="Chromosome"/>
</dbReference>
<dbReference type="AlphaFoldDB" id="A0A7G9QD99"/>
<dbReference type="RefSeq" id="WP_187591946.1">
    <property type="nucleotide sequence ID" value="NZ_CP060723.1"/>
</dbReference>
<keyword evidence="3" id="KW-1185">Reference proteome</keyword>
<proteinExistence type="predicted"/>